<dbReference type="EMBL" id="UINC01001673">
    <property type="protein sequence ID" value="SUZ86275.1"/>
    <property type="molecule type" value="Genomic_DNA"/>
</dbReference>
<evidence type="ECO:0000256" key="1">
    <source>
        <dbReference type="SAM" id="MobiDB-lite"/>
    </source>
</evidence>
<organism evidence="2">
    <name type="scientific">marine metagenome</name>
    <dbReference type="NCBI Taxonomy" id="408172"/>
    <lineage>
        <taxon>unclassified sequences</taxon>
        <taxon>metagenomes</taxon>
        <taxon>ecological metagenomes</taxon>
    </lineage>
</organism>
<gene>
    <name evidence="2" type="ORF">METZ01_LOCUS39129</name>
</gene>
<accession>A0A381R3E7</accession>
<protein>
    <submittedName>
        <fullName evidence="2">Uncharacterized protein</fullName>
    </submittedName>
</protein>
<reference evidence="2" key="1">
    <citation type="submission" date="2018-05" db="EMBL/GenBank/DDBJ databases">
        <authorList>
            <person name="Lanie J.A."/>
            <person name="Ng W.-L."/>
            <person name="Kazmierczak K.M."/>
            <person name="Andrzejewski T.M."/>
            <person name="Davidsen T.M."/>
            <person name="Wayne K.J."/>
            <person name="Tettelin H."/>
            <person name="Glass J.I."/>
            <person name="Rusch D."/>
            <person name="Podicherti R."/>
            <person name="Tsui H.-C.T."/>
            <person name="Winkler M.E."/>
        </authorList>
    </citation>
    <scope>NUCLEOTIDE SEQUENCE</scope>
</reference>
<evidence type="ECO:0000313" key="2">
    <source>
        <dbReference type="EMBL" id="SUZ86275.1"/>
    </source>
</evidence>
<proteinExistence type="predicted"/>
<dbReference type="AlphaFoldDB" id="A0A381R3E7"/>
<feature type="region of interest" description="Disordered" evidence="1">
    <location>
        <begin position="1"/>
        <end position="29"/>
    </location>
</feature>
<name>A0A381R3E7_9ZZZZ</name>
<sequence>MENVGRTYEDDPERIPINAMAEGSSGTGS</sequence>